<protein>
    <submittedName>
        <fullName evidence="1">Uncharacterized protein</fullName>
    </submittedName>
</protein>
<dbReference type="Proteomes" id="UP000678154">
    <property type="component" value="Chromosome"/>
</dbReference>
<keyword evidence="2" id="KW-1185">Reference proteome</keyword>
<dbReference type="GeneID" id="87479309"/>
<accession>A0ABX8DTV7</accession>
<name>A0ABX8DTV7_9PSED</name>
<proteinExistence type="predicted"/>
<dbReference type="EMBL" id="CP074676">
    <property type="protein sequence ID" value="QVL19681.1"/>
    <property type="molecule type" value="Genomic_DNA"/>
</dbReference>
<gene>
    <name evidence="1" type="ORF">KH389_03605</name>
</gene>
<dbReference type="RefSeq" id="WP_088515253.1">
    <property type="nucleotide sequence ID" value="NZ_CP074676.1"/>
</dbReference>
<dbReference type="InterPro" id="IPR023381">
    <property type="entry name" value="YP001051499.1-like_dom_sf"/>
</dbReference>
<evidence type="ECO:0000313" key="2">
    <source>
        <dbReference type="Proteomes" id="UP000678154"/>
    </source>
</evidence>
<reference evidence="1 2" key="1">
    <citation type="journal article" date="2016" name="J. Hazard. Mater.">
        <title>A newly isolated Pseudomonas putida S-1 strain for batch-mode-propanethiol degradation and continuous treatment of propanethiol-containing waste gas.</title>
        <authorList>
            <person name="Chen D.Z."/>
            <person name="Sun Y.M."/>
            <person name="Han L.M."/>
            <person name="Chen J."/>
            <person name="Ye J.X."/>
            <person name="Chen J.M."/>
        </authorList>
    </citation>
    <scope>NUCLEOTIDE SEQUENCE [LARGE SCALE GENOMIC DNA]</scope>
    <source>
        <strain evidence="1 2">S-1</strain>
    </source>
</reference>
<organism evidence="1 2">
    <name type="scientific">Pseudomonas qingdaonensis</name>
    <dbReference type="NCBI Taxonomy" id="2056231"/>
    <lineage>
        <taxon>Bacteria</taxon>
        <taxon>Pseudomonadati</taxon>
        <taxon>Pseudomonadota</taxon>
        <taxon>Gammaproteobacteria</taxon>
        <taxon>Pseudomonadales</taxon>
        <taxon>Pseudomonadaceae</taxon>
        <taxon>Pseudomonas</taxon>
    </lineage>
</organism>
<dbReference type="Gene3D" id="1.20.1590.10">
    <property type="entry name" value="YP_001051499.1 domain like"/>
    <property type="match status" value="1"/>
</dbReference>
<sequence length="173" mass="19407">MKFSYDLLFGLPDEKIALFCLLGAQRMEGIYDKFCKKYLDGVNANSDALRELFELLEGGGKSRLELIYNRVYSAIPDTEDYDDELADQAQCAIISTSYCISYLVEKNREMARFAVEKIFDAIDVLGEDVGMFIAAEVSWCEELINDLSAADLSDNAFVECLVVRNLGHSIPVV</sequence>
<evidence type="ECO:0000313" key="1">
    <source>
        <dbReference type="EMBL" id="QVL19681.1"/>
    </source>
</evidence>